<feature type="transmembrane region" description="Helical" evidence="1">
    <location>
        <begin position="405"/>
        <end position="426"/>
    </location>
</feature>
<gene>
    <name evidence="3" type="ORF">GOMPHAMPRED_005531</name>
</gene>
<protein>
    <submittedName>
        <fullName evidence="3">Uncharacterized protein</fullName>
    </submittedName>
</protein>
<keyword evidence="1" id="KW-1133">Transmembrane helix</keyword>
<feature type="transmembrane region" description="Helical" evidence="1">
    <location>
        <begin position="318"/>
        <end position="341"/>
    </location>
</feature>
<dbReference type="EMBL" id="CAJPDQ010000034">
    <property type="protein sequence ID" value="CAF9929977.1"/>
    <property type="molecule type" value="Genomic_DNA"/>
</dbReference>
<dbReference type="Proteomes" id="UP000664169">
    <property type="component" value="Unassembled WGS sequence"/>
</dbReference>
<feature type="signal peptide" evidence="2">
    <location>
        <begin position="1"/>
        <end position="25"/>
    </location>
</feature>
<feature type="transmembrane region" description="Helical" evidence="1">
    <location>
        <begin position="229"/>
        <end position="247"/>
    </location>
</feature>
<feature type="transmembrane region" description="Helical" evidence="1">
    <location>
        <begin position="253"/>
        <end position="270"/>
    </location>
</feature>
<dbReference type="OrthoDB" id="4222736at2759"/>
<sequence>MSSNLIKISFICLLLILLSALSVKGDAPPSLELADKPVVSENTPVPECNEKNWSAGSAFFTIVALCFGFYGYPRGCLIVPSSGRTWRLSPILVLEELIFGIILFLWASRARINTVIFCFALLAYRSASGFNSTTVEEELGLTVQRPPLEPNTEWLQAYVFVREANGFRPEEGLWSTEEGRPRERQRDPTATINAAFMIVEERRREYNIDLFRRILYKLKNMDRGPSYRIFIWIPMCLQLSKLLVVLVLSPRPAWLVFTSGFIYFFAWLGLESVSYKASKNSLSEDDIEAAARLCHEWAVYFSEYRGEEKFRAKTSFTAAYSIPSLILVTSVNIGLIGKFAYDLVPGPSEVGVVITITSVMLFFFSSAQYPFLLQCVEMIVLWIWKVTGGERRYGRLWQETPDYDVASYYTASAALCEASLAIWAFAGIYSWSNSFHCWEMQKPSFYDWLG</sequence>
<keyword evidence="2" id="KW-0732">Signal</keyword>
<dbReference type="AlphaFoldDB" id="A0A8H3IJ70"/>
<name>A0A8H3IJ70_9LECA</name>
<organism evidence="3 4">
    <name type="scientific">Gomphillus americanus</name>
    <dbReference type="NCBI Taxonomy" id="1940652"/>
    <lineage>
        <taxon>Eukaryota</taxon>
        <taxon>Fungi</taxon>
        <taxon>Dikarya</taxon>
        <taxon>Ascomycota</taxon>
        <taxon>Pezizomycotina</taxon>
        <taxon>Lecanoromycetes</taxon>
        <taxon>OSLEUM clade</taxon>
        <taxon>Ostropomycetidae</taxon>
        <taxon>Ostropales</taxon>
        <taxon>Graphidaceae</taxon>
        <taxon>Gomphilloideae</taxon>
        <taxon>Gomphillus</taxon>
    </lineage>
</organism>
<feature type="transmembrane region" description="Helical" evidence="1">
    <location>
        <begin position="53"/>
        <end position="73"/>
    </location>
</feature>
<feature type="chain" id="PRO_5034230752" evidence="2">
    <location>
        <begin position="26"/>
        <end position="450"/>
    </location>
</feature>
<proteinExistence type="predicted"/>
<keyword evidence="1" id="KW-0472">Membrane</keyword>
<evidence type="ECO:0000313" key="3">
    <source>
        <dbReference type="EMBL" id="CAF9929977.1"/>
    </source>
</evidence>
<evidence type="ECO:0000313" key="4">
    <source>
        <dbReference type="Proteomes" id="UP000664169"/>
    </source>
</evidence>
<feature type="transmembrane region" description="Helical" evidence="1">
    <location>
        <begin position="361"/>
        <end position="384"/>
    </location>
</feature>
<reference evidence="3" key="1">
    <citation type="submission" date="2021-03" db="EMBL/GenBank/DDBJ databases">
        <authorList>
            <person name="Tagirdzhanova G."/>
        </authorList>
    </citation>
    <scope>NUCLEOTIDE SEQUENCE</scope>
</reference>
<evidence type="ECO:0000256" key="1">
    <source>
        <dbReference type="SAM" id="Phobius"/>
    </source>
</evidence>
<comment type="caution">
    <text evidence="3">The sequence shown here is derived from an EMBL/GenBank/DDBJ whole genome shotgun (WGS) entry which is preliminary data.</text>
</comment>
<keyword evidence="1" id="KW-0812">Transmembrane</keyword>
<keyword evidence="4" id="KW-1185">Reference proteome</keyword>
<evidence type="ECO:0000256" key="2">
    <source>
        <dbReference type="SAM" id="SignalP"/>
    </source>
</evidence>
<accession>A0A8H3IJ70</accession>
<feature type="transmembrane region" description="Helical" evidence="1">
    <location>
        <begin position="85"/>
        <end position="106"/>
    </location>
</feature>